<evidence type="ECO:0000313" key="2">
    <source>
        <dbReference type="Proteomes" id="UP000020406"/>
    </source>
</evidence>
<dbReference type="EMBL" id="JDSQ01000053">
    <property type="protein sequence ID" value="EWS76943.1"/>
    <property type="molecule type" value="Genomic_DNA"/>
</dbReference>
<dbReference type="AlphaFoldDB" id="Z9JFZ5"/>
<name>Z9JFZ5_9GAMM</name>
<accession>Z9JFZ5</accession>
<reference evidence="1 2" key="1">
    <citation type="journal article" date="2014" name="Genome Announc.">
        <title>Draft Genome Sequence of Xylella fastidiosa Pear Leaf Scorch Strain in Taiwan.</title>
        <authorList>
            <person name="Su C.C."/>
            <person name="Deng W.L."/>
            <person name="Jan F.J."/>
            <person name="Chang C.J."/>
            <person name="Huang H."/>
            <person name="Chen J."/>
        </authorList>
    </citation>
    <scope>NUCLEOTIDE SEQUENCE [LARGE SCALE GENOMIC DNA]</scope>
    <source>
        <strain evidence="1 2">PLS229</strain>
    </source>
</reference>
<dbReference type="RefSeq" id="WP_425521054.1">
    <property type="nucleotide sequence ID" value="NZ_JDSQ01000053.1"/>
</dbReference>
<organism evidence="1 2">
    <name type="scientific">Xylella taiwanensis</name>
    <dbReference type="NCBI Taxonomy" id="1444770"/>
    <lineage>
        <taxon>Bacteria</taxon>
        <taxon>Pseudomonadati</taxon>
        <taxon>Pseudomonadota</taxon>
        <taxon>Gammaproteobacteria</taxon>
        <taxon>Lysobacterales</taxon>
        <taxon>Lysobacteraceae</taxon>
        <taxon>Xylella</taxon>
    </lineage>
</organism>
<sequence>MGTAGRGGGHAGLALAGGAAERDAAAEGVGYAAFAQGLDFVQGTITGTEGAVEGAYAVQRAELSRRGMAGVSNVGGHGLGEGAQGAAEANAKAAVFAGLLLLSAGGVVHRVHGDVDAADVDVAGGNQVDARGLDGAFAGVDEDVAIEGGHGVA</sequence>
<gene>
    <name evidence="1" type="ORF">AF72_13470</name>
</gene>
<dbReference type="Proteomes" id="UP000020406">
    <property type="component" value="Unassembled WGS sequence"/>
</dbReference>
<protein>
    <submittedName>
        <fullName evidence="1">Uncharacterized protein</fullName>
    </submittedName>
</protein>
<proteinExistence type="predicted"/>
<evidence type="ECO:0000313" key="1">
    <source>
        <dbReference type="EMBL" id="EWS76943.1"/>
    </source>
</evidence>
<feature type="non-terminal residue" evidence="1">
    <location>
        <position position="153"/>
    </location>
</feature>
<comment type="caution">
    <text evidence="1">The sequence shown here is derived from an EMBL/GenBank/DDBJ whole genome shotgun (WGS) entry which is preliminary data.</text>
</comment>